<reference evidence="3 4" key="1">
    <citation type="submission" date="2017-06" db="EMBL/GenBank/DDBJ databases">
        <title>Ant-infecting Ophiocordyceps genomes reveal a high diversity of potential behavioral manipulation genes and a possible major role for enterotoxins.</title>
        <authorList>
            <person name="De Bekker C."/>
            <person name="Evans H.C."/>
            <person name="Brachmann A."/>
            <person name="Hughes D.P."/>
        </authorList>
    </citation>
    <scope>NUCLEOTIDE SEQUENCE [LARGE SCALE GENOMIC DNA]</scope>
    <source>
        <strain evidence="3 4">Map64</strain>
    </source>
</reference>
<proteinExistence type="predicted"/>
<organism evidence="3 4">
    <name type="scientific">Ophiocordyceps australis</name>
    <dbReference type="NCBI Taxonomy" id="1399860"/>
    <lineage>
        <taxon>Eukaryota</taxon>
        <taxon>Fungi</taxon>
        <taxon>Dikarya</taxon>
        <taxon>Ascomycota</taxon>
        <taxon>Pezizomycotina</taxon>
        <taxon>Sordariomycetes</taxon>
        <taxon>Hypocreomycetidae</taxon>
        <taxon>Hypocreales</taxon>
        <taxon>Ophiocordycipitaceae</taxon>
        <taxon>Ophiocordyceps</taxon>
    </lineage>
</organism>
<keyword evidence="4" id="KW-1185">Reference proteome</keyword>
<name>A0A2C5Y2P8_9HYPO</name>
<feature type="chain" id="PRO_5012474138" description="LysM domain-containing protein" evidence="2">
    <location>
        <begin position="20"/>
        <end position="244"/>
    </location>
</feature>
<evidence type="ECO:0000256" key="1">
    <source>
        <dbReference type="SAM" id="MobiDB-lite"/>
    </source>
</evidence>
<dbReference type="STRING" id="1399860.A0A2C5Y2P8"/>
<feature type="signal peptide" evidence="2">
    <location>
        <begin position="1"/>
        <end position="19"/>
    </location>
</feature>
<feature type="region of interest" description="Disordered" evidence="1">
    <location>
        <begin position="154"/>
        <end position="178"/>
    </location>
</feature>
<gene>
    <name evidence="3" type="ORF">CDD81_7695</name>
</gene>
<evidence type="ECO:0000256" key="2">
    <source>
        <dbReference type="SAM" id="SignalP"/>
    </source>
</evidence>
<keyword evidence="2" id="KW-0732">Signal</keyword>
<evidence type="ECO:0000313" key="4">
    <source>
        <dbReference type="Proteomes" id="UP000226192"/>
    </source>
</evidence>
<accession>A0A2C5Y2P8</accession>
<sequence length="244" mass="26562">MVALKNALIALAGAELAFGAAVGRSENGNQGIAGQRTKEEMLKTNPFLTKGETLKNNPFLQAARENAAKPTPTPQGTAGQRTKEEMLKTNPFLTKEETLKNNPFLQAARENAAKPTPTPQGIVGQRTKEEMLKTNPFLTKEETLKNNPFLQAGRENAAKPTPTPQPAPCQSAPTSVETPQPIQEGMVKNCVKFTKIYERMTCNDIPNINIPNFLKWNPGVGPNCESLQPLTHACTLAIEDKDIC</sequence>
<evidence type="ECO:0008006" key="5">
    <source>
        <dbReference type="Google" id="ProtNLM"/>
    </source>
</evidence>
<comment type="caution">
    <text evidence="3">The sequence shown here is derived from an EMBL/GenBank/DDBJ whole genome shotgun (WGS) entry which is preliminary data.</text>
</comment>
<dbReference type="EMBL" id="NJET01000086">
    <property type="protein sequence ID" value="PHH61946.1"/>
    <property type="molecule type" value="Genomic_DNA"/>
</dbReference>
<evidence type="ECO:0000313" key="3">
    <source>
        <dbReference type="EMBL" id="PHH61946.1"/>
    </source>
</evidence>
<dbReference type="AlphaFoldDB" id="A0A2C5Y2P8"/>
<protein>
    <recommendedName>
        <fullName evidence="5">LysM domain-containing protein</fullName>
    </recommendedName>
</protein>
<dbReference type="Proteomes" id="UP000226192">
    <property type="component" value="Unassembled WGS sequence"/>
</dbReference>
<dbReference type="OrthoDB" id="5985073at2759"/>